<evidence type="ECO:0000313" key="4">
    <source>
        <dbReference type="Proteomes" id="UP000182429"/>
    </source>
</evidence>
<dbReference type="RefSeq" id="WP_074685775.1">
    <property type="nucleotide sequence ID" value="NZ_FNNF01000005.1"/>
</dbReference>
<gene>
    <name evidence="3" type="ORF">SAMN04487759_10514</name>
</gene>
<feature type="region of interest" description="Disordered" evidence="1">
    <location>
        <begin position="208"/>
        <end position="231"/>
    </location>
</feature>
<dbReference type="STRING" id="1630.SAMN05216514_103153"/>
<feature type="transmembrane region" description="Helical" evidence="2">
    <location>
        <begin position="12"/>
        <end position="31"/>
    </location>
</feature>
<evidence type="ECO:0000256" key="2">
    <source>
        <dbReference type="SAM" id="Phobius"/>
    </source>
</evidence>
<dbReference type="Proteomes" id="UP000182429">
    <property type="component" value="Unassembled WGS sequence"/>
</dbReference>
<dbReference type="Pfam" id="PF07963">
    <property type="entry name" value="N_methyl"/>
    <property type="match status" value="1"/>
</dbReference>
<evidence type="ECO:0000313" key="3">
    <source>
        <dbReference type="EMBL" id="SDW15676.1"/>
    </source>
</evidence>
<dbReference type="OrthoDB" id="1654726at2"/>
<evidence type="ECO:0000256" key="1">
    <source>
        <dbReference type="SAM" id="MobiDB-lite"/>
    </source>
</evidence>
<feature type="compositionally biased region" description="Pro residues" evidence="1">
    <location>
        <begin position="216"/>
        <end position="226"/>
    </location>
</feature>
<dbReference type="AlphaFoldDB" id="A0A1H2R878"/>
<keyword evidence="2" id="KW-1133">Transmembrane helix</keyword>
<dbReference type="EMBL" id="FNNF01000005">
    <property type="protein sequence ID" value="SDW15676.1"/>
    <property type="molecule type" value="Genomic_DNA"/>
</dbReference>
<proteinExistence type="predicted"/>
<accession>A0A1H2R878</accession>
<organism evidence="3 4">
    <name type="scientific">Kandleria vitulina</name>
    <dbReference type="NCBI Taxonomy" id="1630"/>
    <lineage>
        <taxon>Bacteria</taxon>
        <taxon>Bacillati</taxon>
        <taxon>Bacillota</taxon>
        <taxon>Erysipelotrichia</taxon>
        <taxon>Erysipelotrichales</taxon>
        <taxon>Coprobacillaceae</taxon>
        <taxon>Kandleria</taxon>
    </lineage>
</organism>
<keyword evidence="2" id="KW-0812">Transmembrane</keyword>
<dbReference type="PROSITE" id="PS00409">
    <property type="entry name" value="PROKAR_NTER_METHYL"/>
    <property type="match status" value="1"/>
</dbReference>
<dbReference type="InterPro" id="IPR012902">
    <property type="entry name" value="N_methyl_site"/>
</dbReference>
<dbReference type="NCBIfam" id="TIGR02532">
    <property type="entry name" value="IV_pilin_GFxxxE"/>
    <property type="match status" value="1"/>
</dbReference>
<reference evidence="3 4" key="1">
    <citation type="submission" date="2016-10" db="EMBL/GenBank/DDBJ databases">
        <authorList>
            <person name="de Groot N.N."/>
        </authorList>
    </citation>
    <scope>NUCLEOTIDE SEQUENCE [LARGE SCALE GENOMIC DNA]</scope>
    <source>
        <strain evidence="3 4">S3b</strain>
    </source>
</reference>
<name>A0A1H2R878_9FIRM</name>
<keyword evidence="2" id="KW-0472">Membrane</keyword>
<sequence>MKNEKGFTLIEIIVSLAIGSIALFVAGSVLVNTFRLFGVYSDTTLRKRSLDNVVEFFRKELEYSTDAWYVESFDKIPEKLRSGDKWRCMYVEEENGRLYWTNDATKQAKQLFSDGFYNGKENKLSISFTNVIRTSGHTPHNFINLYYSLFNSNEKYDKEDTIHMSNLNETLTEDLSVDANLQYHTFTSKQSLSSKKLFYRSTNYSSSETIEDVNPTPTPTPTPTPDPGDVTPYTHTVKDKLYLMTPYLNMGYYEPDGSYSACDFNDNYPIQSIYRAGDYVFYKGYWYILLESTNDNVAPDNPNSCWGKLDENYDNNSGYVNGDIIKASDGQYYKWTGDWNWRIKGINPVLNTDFNHSCWHVLTEKNLSNVAKVFYQENRTWNDNDPIVNVKPGEFISYNNHYYLRLNKKSNKAVYPNDNDWVKYWREAEQMPTAKSNIYNEHMVLDNNETNGNKRMNIEAPTNSLLVQRKNKYKLDYPYYETQFNGIEEYDKLKDMQGDYKIGSVVKVKFYNGCGNNHDYYQLYVKIFTDYYKSGTTHEPGNKNHHVHSHGLLSGWKLLENEYQPYSSYEQGDWVRTGMRNNEADGIHDYRICFGGDMYNTYSSLTLASWSTCKIEEHLYMSGYGEQDIVNQFILQENTTSINSKDLKCRDSIWKKPN</sequence>
<protein>
    <submittedName>
        <fullName evidence="3">Prepilin-type N-terminal cleavage/methylation domain-containing protein</fullName>
    </submittedName>
</protein>